<dbReference type="InterPro" id="IPR003599">
    <property type="entry name" value="Ig_sub"/>
</dbReference>
<dbReference type="InterPro" id="IPR013783">
    <property type="entry name" value="Ig-like_fold"/>
</dbReference>
<dbReference type="RefSeq" id="NP_001316200.1">
    <property type="nucleotide sequence ID" value="NM_001329271.1"/>
</dbReference>
<dbReference type="GO" id="GO:0002376">
    <property type="term" value="P:immune system process"/>
    <property type="evidence" value="ECO:0007669"/>
    <property type="project" value="UniProtKB-KW"/>
</dbReference>
<dbReference type="InterPro" id="IPR007110">
    <property type="entry name" value="Ig-like_dom"/>
</dbReference>
<name>A0A978WCA5_ICTPU</name>
<reference evidence="12" key="1">
    <citation type="journal article" date="1998" name="Mol. Immunol.">
        <title>T-cell receptors in channel catfish: structure and expression of TCR alpha and beta genes.</title>
        <authorList>
            <person name="Wilson M.R."/>
            <person name="Zhou H."/>
            <person name="Bengten E."/>
            <person name="Clem L.W."/>
            <person name="Stuge T.B."/>
            <person name="Warr G.W."/>
            <person name="Miller N.W."/>
        </authorList>
    </citation>
    <scope>NUCLEOTIDE SEQUENCE</scope>
</reference>
<reference evidence="12" key="2">
    <citation type="journal article" date="2012" name="BMC Genomics">
        <title>Efficient assembly and annotation of the transcriptome of catfish by RNA-Seq analysis of a doubled haploid homozygote.</title>
        <authorList>
            <person name="Liu S."/>
            <person name="Zhang Y."/>
            <person name="Zhou Z."/>
            <person name="Waldbieser G."/>
            <person name="Sun F."/>
            <person name="Lu J."/>
            <person name="Zhang J."/>
            <person name="Jiang Y."/>
            <person name="Zhang H."/>
            <person name="Wang X."/>
            <person name="Rajendran K.V."/>
            <person name="Khoo L."/>
            <person name="Kucuktas H."/>
            <person name="Peatman E."/>
            <person name="Liu Z."/>
        </authorList>
    </citation>
    <scope>NUCLEOTIDE SEQUENCE</scope>
</reference>
<keyword evidence="7" id="KW-0325">Glycoprotein</keyword>
<evidence type="ECO:0000256" key="4">
    <source>
        <dbReference type="ARBA" id="ARBA00022859"/>
    </source>
</evidence>
<reference evidence="12" key="3">
    <citation type="journal article" date="2014" name="Immunogenetics">
        <title>Identification and characterization of TCRgamma and TCRdelta chains in channel catfish, Ictalurus punctatus.</title>
        <authorList>
            <person name="Moulana M."/>
            <person name="Taylor E.B."/>
            <person name="Edholm E.S."/>
            <person name="Quiniou S.M."/>
            <person name="Wilson M."/>
            <person name="Bengten E."/>
        </authorList>
    </citation>
    <scope>NUCLEOTIDE SEQUENCE</scope>
</reference>
<dbReference type="InterPro" id="IPR013106">
    <property type="entry name" value="Ig_V-set"/>
</dbReference>
<dbReference type="InterPro" id="IPR052051">
    <property type="entry name" value="TCR_complex_component"/>
</dbReference>
<gene>
    <name evidence="12" type="primary">LOC108267351</name>
</gene>
<dbReference type="Proteomes" id="UP000221080">
    <property type="component" value="Chromosome 7"/>
</dbReference>
<feature type="chain" id="PRO_5035982261" evidence="9 12">
    <location>
        <begin position="19"/>
        <end position="247"/>
    </location>
</feature>
<keyword evidence="2" id="KW-1003">Cell membrane</keyword>
<keyword evidence="8" id="KW-1133">Transmembrane helix</keyword>
<evidence type="ECO:0000256" key="5">
    <source>
        <dbReference type="ARBA" id="ARBA00023136"/>
    </source>
</evidence>
<dbReference type="GO" id="GO:0009617">
    <property type="term" value="P:response to bacterium"/>
    <property type="evidence" value="ECO:0007669"/>
    <property type="project" value="TreeGrafter"/>
</dbReference>
<dbReference type="GO" id="GO:0005886">
    <property type="term" value="C:plasma membrane"/>
    <property type="evidence" value="ECO:0007669"/>
    <property type="project" value="UniProtKB-SubCell"/>
</dbReference>
<evidence type="ECO:0000256" key="9">
    <source>
        <dbReference type="SAM" id="SignalP"/>
    </source>
</evidence>
<dbReference type="OrthoDB" id="9803478at2759"/>
<dbReference type="Gene3D" id="2.60.40.10">
    <property type="entry name" value="Immunoglobulins"/>
    <property type="match status" value="1"/>
</dbReference>
<keyword evidence="4" id="KW-0391">Immunity</keyword>
<dbReference type="GeneID" id="108267351"/>
<evidence type="ECO:0000256" key="3">
    <source>
        <dbReference type="ARBA" id="ARBA00022729"/>
    </source>
</evidence>
<dbReference type="KEGG" id="ipu:108267351"/>
<keyword evidence="5 8" id="KW-0472">Membrane</keyword>
<keyword evidence="6" id="KW-1015">Disulfide bond</keyword>
<keyword evidence="8" id="KW-0812">Transmembrane</keyword>
<feature type="transmembrane region" description="Helical" evidence="8">
    <location>
        <begin position="224"/>
        <end position="245"/>
    </location>
</feature>
<organism evidence="11 12">
    <name type="scientific">Ictalurus punctatus</name>
    <name type="common">Channel catfish</name>
    <name type="synonym">Silurus punctatus</name>
    <dbReference type="NCBI Taxonomy" id="7998"/>
    <lineage>
        <taxon>Eukaryota</taxon>
        <taxon>Metazoa</taxon>
        <taxon>Chordata</taxon>
        <taxon>Craniata</taxon>
        <taxon>Vertebrata</taxon>
        <taxon>Euteleostomi</taxon>
        <taxon>Actinopterygii</taxon>
        <taxon>Neopterygii</taxon>
        <taxon>Teleostei</taxon>
        <taxon>Ostariophysi</taxon>
        <taxon>Siluriformes</taxon>
        <taxon>Ictaluridae</taxon>
        <taxon>Ictalurus</taxon>
    </lineage>
</organism>
<comment type="subcellular location">
    <subcellularLocation>
        <location evidence="1">Cell membrane</location>
    </subcellularLocation>
</comment>
<evidence type="ECO:0000313" key="12">
    <source>
        <dbReference type="RefSeq" id="NP_001316200.1"/>
    </source>
</evidence>
<dbReference type="PROSITE" id="PS50835">
    <property type="entry name" value="IG_LIKE"/>
    <property type="match status" value="1"/>
</dbReference>
<accession>A0A978WCA5</accession>
<feature type="domain" description="Ig-like" evidence="10">
    <location>
        <begin position="22"/>
        <end position="109"/>
    </location>
</feature>
<dbReference type="SUPFAM" id="SSF48726">
    <property type="entry name" value="Immunoglobulin"/>
    <property type="match status" value="1"/>
</dbReference>
<evidence type="ECO:0000313" key="11">
    <source>
        <dbReference type="Proteomes" id="UP000221080"/>
    </source>
</evidence>
<keyword evidence="3 9" id="KW-0732">Signal</keyword>
<reference evidence="11" key="4">
    <citation type="journal article" date="2016" name="Nat. Commun.">
        <title>The channel catfish genome sequence provides insights into the evolution of scale formation in teleosts.</title>
        <authorList>
            <person name="Liu Z."/>
            <person name="Liu S."/>
            <person name="Yao J."/>
            <person name="Bao L."/>
            <person name="Zhang J."/>
            <person name="Li Y."/>
            <person name="Jiang C."/>
            <person name="Sun L."/>
            <person name="Wang R."/>
            <person name="Zhang Y."/>
            <person name="Zhou T."/>
            <person name="Zeng Q."/>
            <person name="Fu Q."/>
            <person name="Gao S."/>
            <person name="Li N."/>
            <person name="Koren S."/>
            <person name="Jiang Y."/>
            <person name="Zimin A."/>
            <person name="Xu P."/>
            <person name="Phillippy A.M."/>
            <person name="Geng X."/>
            <person name="Song L."/>
            <person name="Sun F."/>
            <person name="Li C."/>
            <person name="Wang X."/>
            <person name="Chen A."/>
            <person name="Jin Y."/>
            <person name="Yuan Z."/>
            <person name="Yang Y."/>
            <person name="Tan S."/>
            <person name="Peatman E."/>
            <person name="Lu J."/>
            <person name="Qin Z."/>
            <person name="Dunham R."/>
            <person name="Li Z."/>
            <person name="Sonstegard T."/>
            <person name="Feng J."/>
            <person name="Danzmann R.G."/>
            <person name="Schroeder S."/>
            <person name="Scheffler B."/>
            <person name="Duke M.V."/>
            <person name="Ballard L."/>
            <person name="Kucuktas H."/>
            <person name="Kaltenboeck L."/>
            <person name="Liu H."/>
            <person name="Armbruster J."/>
            <person name="Xie Y."/>
            <person name="Kirby M.L."/>
            <person name="Tian Y."/>
            <person name="Flanagan M.E."/>
            <person name="Mu W."/>
            <person name="Waldbieser G.C."/>
        </authorList>
    </citation>
    <scope>NUCLEOTIDE SEQUENCE [LARGE SCALE GENOMIC DNA]</scope>
    <source>
        <strain evidence="11">SDA103</strain>
    </source>
</reference>
<dbReference type="AlphaFoldDB" id="A0A978WCA5"/>
<dbReference type="Pfam" id="PF07686">
    <property type="entry name" value="V-set"/>
    <property type="match status" value="1"/>
</dbReference>
<dbReference type="SMART" id="SM00406">
    <property type="entry name" value="IGv"/>
    <property type="match status" value="1"/>
</dbReference>
<evidence type="ECO:0000256" key="2">
    <source>
        <dbReference type="ARBA" id="ARBA00022475"/>
    </source>
</evidence>
<evidence type="ECO:0000259" key="10">
    <source>
        <dbReference type="PROSITE" id="PS50835"/>
    </source>
</evidence>
<evidence type="ECO:0000256" key="8">
    <source>
        <dbReference type="SAM" id="Phobius"/>
    </source>
</evidence>
<dbReference type="SMART" id="SM00409">
    <property type="entry name" value="IG"/>
    <property type="match status" value="1"/>
</dbReference>
<evidence type="ECO:0000256" key="7">
    <source>
        <dbReference type="ARBA" id="ARBA00023180"/>
    </source>
</evidence>
<reference evidence="12" key="5">
    <citation type="submission" date="2025-08" db="UniProtKB">
        <authorList>
            <consortium name="RefSeq"/>
        </authorList>
    </citation>
    <scope>IDENTIFICATION</scope>
</reference>
<evidence type="ECO:0000256" key="6">
    <source>
        <dbReference type="ARBA" id="ARBA00023157"/>
    </source>
</evidence>
<keyword evidence="11" id="KW-1185">Reference proteome</keyword>
<feature type="signal peptide" evidence="9 12">
    <location>
        <begin position="1"/>
        <end position="18"/>
    </location>
</feature>
<dbReference type="InterPro" id="IPR036179">
    <property type="entry name" value="Ig-like_dom_sf"/>
</dbReference>
<sequence precursor="true">MLLFFIFIVVKNIATVDSSITPDQAIISSSEGSITTLTCTYNQSADSLHWYRQKPQSGPDFLLLIIVSSNYVIEAKQPDPRLSIRLRKDNKVDLEIFPAAVSDSALYYCALPTVGYDKIIFGRATKLIVQSEEKREPSIYKLPSDEQEYCLATRFTVHNTTNGTWPTNEYKEDAVRFEGEGYYSRLLRNIKDCPENETMCDSSKSEDGGFKSDAKTNFLGLSIFWLRVLFLKTIVFNILMTLKVWMS</sequence>
<proteinExistence type="predicted"/>
<protein>
    <submittedName>
        <fullName evidence="12">Uncharacterized LOC108267351 precursor</fullName>
    </submittedName>
</protein>
<dbReference type="PANTHER" id="PTHR19433">
    <property type="entry name" value="T-CELL RECEPTOR ALPHA CHAIN V REGION-RELATED"/>
    <property type="match status" value="1"/>
</dbReference>
<evidence type="ECO:0000256" key="1">
    <source>
        <dbReference type="ARBA" id="ARBA00004236"/>
    </source>
</evidence>